<feature type="compositionally biased region" description="Polar residues" evidence="1">
    <location>
        <begin position="178"/>
        <end position="189"/>
    </location>
</feature>
<feature type="compositionally biased region" description="Basic and acidic residues" evidence="1">
    <location>
        <begin position="409"/>
        <end position="420"/>
    </location>
</feature>
<feature type="compositionally biased region" description="Basic and acidic residues" evidence="1">
    <location>
        <begin position="104"/>
        <end position="114"/>
    </location>
</feature>
<accession>A0ABR2HJ85</accession>
<keyword evidence="4" id="KW-1185">Reference proteome</keyword>
<dbReference type="SUPFAM" id="SSF103409">
    <property type="entry name" value="39 kda initiator binding protein, IBP39, C-terminal domains"/>
    <property type="match status" value="1"/>
</dbReference>
<evidence type="ECO:0000313" key="4">
    <source>
        <dbReference type="Proteomes" id="UP001470230"/>
    </source>
</evidence>
<dbReference type="InterPro" id="IPR024238">
    <property type="entry name" value="IBP39_C"/>
</dbReference>
<feature type="region of interest" description="Disordered" evidence="1">
    <location>
        <begin position="70"/>
        <end position="202"/>
    </location>
</feature>
<comment type="caution">
    <text evidence="3">The sequence shown here is derived from an EMBL/GenBank/DDBJ whole genome shotgun (WGS) entry which is preliminary data.</text>
</comment>
<feature type="compositionally biased region" description="Basic and acidic residues" evidence="1">
    <location>
        <begin position="463"/>
        <end position="472"/>
    </location>
</feature>
<feature type="compositionally biased region" description="Basic and acidic residues" evidence="1">
    <location>
        <begin position="80"/>
        <end position="91"/>
    </location>
</feature>
<dbReference type="Pfam" id="PF11422">
    <property type="entry name" value="IBP39"/>
    <property type="match status" value="1"/>
</dbReference>
<feature type="region of interest" description="Disordered" evidence="1">
    <location>
        <begin position="390"/>
        <end position="421"/>
    </location>
</feature>
<feature type="region of interest" description="Disordered" evidence="1">
    <location>
        <begin position="447"/>
        <end position="472"/>
    </location>
</feature>
<feature type="compositionally biased region" description="Basic residues" evidence="1">
    <location>
        <begin position="92"/>
        <end position="103"/>
    </location>
</feature>
<feature type="compositionally biased region" description="Acidic residues" evidence="1">
    <location>
        <begin position="396"/>
        <end position="408"/>
    </location>
</feature>
<sequence length="472" mass="54794">MSSPEFEHPDKNYEFTKGEEIYVIDKNKVDIWKAVIRRIGSNGFGVHYESSQEDKKYPTAQRFLLRTEKNNAIFEEQEEERSKVEGSLEKAKKVKKEKAKKEKVKKEKKTESKSEKKKTKKNQDKPKTKPKANKKKIEDDDEEENDDFIEDDDDDEEIDIDDDESEDSQTADEDPSNDYDTGSQSNSEPQTRKRKRGTPSNKPIIDIHFVVNKAWQNGMQTLEAFDAFIQENLQTAKGEFEKLYRMMNVNDGEPPFVIGGTQNPQEVAKFWKGCQVLWKETFGETESIPLKDFLKKAASLFKLPNQKESNAREALQFFFDPETYKYIDFVQFSAFLAMFGPQKDTMRKISQWFKCPVEMKNSLIFPDIPDNSLSLDSSAEMNRFVLALGENKNEEGENEAEASNENESEAPKENESEASKEQYVYNIPFVDAEENYLIDGEGKSYKDWTDYFEKNNPNPETNQEQKDNQEEN</sequence>
<feature type="domain" description="Initiator binding protein 39kDa C-terminal" evidence="2">
    <location>
        <begin position="263"/>
        <end position="377"/>
    </location>
</feature>
<dbReference type="InterPro" id="IPR036184">
    <property type="entry name" value="IBP39-like_C_sf"/>
</dbReference>
<evidence type="ECO:0000256" key="1">
    <source>
        <dbReference type="SAM" id="MobiDB-lite"/>
    </source>
</evidence>
<evidence type="ECO:0000259" key="2">
    <source>
        <dbReference type="Pfam" id="PF11422"/>
    </source>
</evidence>
<organism evidence="3 4">
    <name type="scientific">Tritrichomonas musculus</name>
    <dbReference type="NCBI Taxonomy" id="1915356"/>
    <lineage>
        <taxon>Eukaryota</taxon>
        <taxon>Metamonada</taxon>
        <taxon>Parabasalia</taxon>
        <taxon>Tritrichomonadida</taxon>
        <taxon>Tritrichomonadidae</taxon>
        <taxon>Tritrichomonas</taxon>
    </lineage>
</organism>
<dbReference type="EMBL" id="JAPFFF010000027">
    <property type="protein sequence ID" value="KAK8847935.1"/>
    <property type="molecule type" value="Genomic_DNA"/>
</dbReference>
<dbReference type="Proteomes" id="UP001470230">
    <property type="component" value="Unassembled WGS sequence"/>
</dbReference>
<gene>
    <name evidence="3" type="ORF">M9Y10_018984</name>
</gene>
<feature type="compositionally biased region" description="Acidic residues" evidence="1">
    <location>
        <begin position="139"/>
        <end position="177"/>
    </location>
</feature>
<proteinExistence type="predicted"/>
<reference evidence="3 4" key="1">
    <citation type="submission" date="2024-04" db="EMBL/GenBank/DDBJ databases">
        <title>Tritrichomonas musculus Genome.</title>
        <authorList>
            <person name="Alves-Ferreira E."/>
            <person name="Grigg M."/>
            <person name="Lorenzi H."/>
            <person name="Galac M."/>
        </authorList>
    </citation>
    <scope>NUCLEOTIDE SEQUENCE [LARGE SCALE GENOMIC DNA]</scope>
    <source>
        <strain evidence="3 4">EAF2021</strain>
    </source>
</reference>
<name>A0ABR2HJ85_9EUKA</name>
<evidence type="ECO:0000313" key="3">
    <source>
        <dbReference type="EMBL" id="KAK8847935.1"/>
    </source>
</evidence>
<protein>
    <recommendedName>
        <fullName evidence="2">Initiator binding protein 39kDa C-terminal domain-containing protein</fullName>
    </recommendedName>
</protein>